<dbReference type="Pfam" id="PF20720">
    <property type="entry name" value="nSTAND3"/>
    <property type="match status" value="1"/>
</dbReference>
<dbReference type="GO" id="GO:0004519">
    <property type="term" value="F:endonuclease activity"/>
    <property type="evidence" value="ECO:0007669"/>
    <property type="project" value="InterPro"/>
</dbReference>
<evidence type="ECO:0000259" key="1">
    <source>
        <dbReference type="Pfam" id="PF04471"/>
    </source>
</evidence>
<reference evidence="3 4" key="1">
    <citation type="submission" date="2015-12" db="EMBL/GenBank/DDBJ databases">
        <title>Genome sequence of Mucilaginibacter gotjawali.</title>
        <authorList>
            <person name="Lee J.S."/>
            <person name="Lee K.C."/>
            <person name="Kim K.K."/>
            <person name="Lee B.W."/>
        </authorList>
    </citation>
    <scope>NUCLEOTIDE SEQUENCE [LARGE SCALE GENOMIC DNA]</scope>
    <source>
        <strain evidence="3 4">SA3-7</strain>
    </source>
</reference>
<evidence type="ECO:0000313" key="4">
    <source>
        <dbReference type="Proteomes" id="UP000218263"/>
    </source>
</evidence>
<dbReference type="RefSeq" id="WP_157750402.1">
    <property type="nucleotide sequence ID" value="NZ_AP017313.1"/>
</dbReference>
<dbReference type="InterPro" id="IPR011856">
    <property type="entry name" value="tRNA_endonuc-like_dom_sf"/>
</dbReference>
<proteinExistence type="predicted"/>
<gene>
    <name evidence="3" type="ORF">MgSA37_00649</name>
</gene>
<dbReference type="OrthoDB" id="9806903at2"/>
<dbReference type="Gene3D" id="3.40.50.300">
    <property type="entry name" value="P-loop containing nucleotide triphosphate hydrolases"/>
    <property type="match status" value="1"/>
</dbReference>
<dbReference type="SUPFAM" id="SSF52540">
    <property type="entry name" value="P-loop containing nucleoside triphosphate hydrolases"/>
    <property type="match status" value="1"/>
</dbReference>
<feature type="domain" description="Restriction endonuclease type IV Mrr" evidence="1">
    <location>
        <begin position="8"/>
        <end position="61"/>
    </location>
</feature>
<dbReference type="Gene3D" id="3.40.1350.10">
    <property type="match status" value="1"/>
</dbReference>
<name>A0A110B0I4_9SPHI</name>
<dbReference type="KEGG" id="mgot:MgSA37_00649"/>
<dbReference type="GO" id="GO:0009307">
    <property type="term" value="P:DNA restriction-modification system"/>
    <property type="evidence" value="ECO:0007669"/>
    <property type="project" value="InterPro"/>
</dbReference>
<keyword evidence="4" id="KW-1185">Reference proteome</keyword>
<evidence type="ECO:0000259" key="2">
    <source>
        <dbReference type="Pfam" id="PF20720"/>
    </source>
</evidence>
<dbReference type="InterPro" id="IPR049050">
    <property type="entry name" value="nSTAND3"/>
</dbReference>
<sequence>MTNYDFLNLSPYEFEVLTRDILQAHMGVFLESFGAGTDGGIDLRYAKGEQFIVQCKRYQDYDSLYQVLKKEAKSVKKMAPVRYILVTSVGLLPDRKKKLLDLFSPYILSTDDVLGKDELNNLLQQHQGVERNHFKLWLSSTNILQTILNRQIVNQSKFVLDDIRNKLRVYVQNDSFSEARKILEDNRYVIVSGIPGIGKTTLAEVLVYDALANGFEEFVYLSGSIKEGFKMYEEGRSQVFLFDDFLGKNFLASNLDINEEKQLIRFINKLRSSKNKLLIFTTREYILNQARLKFEELDNATLVKCILDLSKYTTLVKARIFYNHLFFNGIPYPYIQALIDKKYLPALVKHQNYSPRIIEYICNEAIWKDYKVADFPNALLDMFKSPFKVWEHAFTQQITVQAQVVLYALLISGSEVGLSSLFKQYKALKNEPEKMSNLQQNSIFKTALKELEGSFIHLSRQRSGDTTIKFHNPSIQDFLINYCNQDETIQEELIRGFLYIKPALDIFSDKYPKAKEEQRFVFSDRLMNLLRNRLIGSVDTLIYSPEDYPYRSPSKDDLVCLKLSAMDTKISYAEGSPFEQFLRTMFHPLVYSEDIGSRGVHAYDQLLMCHFSDDEELDVVRILLNITPCLSDQNDFSILSDFEGNFPEKFEDFKEEHCDEYQEIFSGIIAGLSDDGLESKDDLKQNIEILNELERDYGAGVDEVRYALEKAIENIEEQERLAAYDDYYYHTSPRRRMPDYHHFGGYDKDDRGSSWPSTFTRSLSENEQIDDLFRSMHQAE</sequence>
<dbReference type="InterPro" id="IPR027417">
    <property type="entry name" value="P-loop_NTPase"/>
</dbReference>
<organism evidence="3 4">
    <name type="scientific">Mucilaginibacter gotjawali</name>
    <dbReference type="NCBI Taxonomy" id="1550579"/>
    <lineage>
        <taxon>Bacteria</taxon>
        <taxon>Pseudomonadati</taxon>
        <taxon>Bacteroidota</taxon>
        <taxon>Sphingobacteriia</taxon>
        <taxon>Sphingobacteriales</taxon>
        <taxon>Sphingobacteriaceae</taxon>
        <taxon>Mucilaginibacter</taxon>
    </lineage>
</organism>
<feature type="domain" description="Novel STAND NTPase 3" evidence="2">
    <location>
        <begin position="170"/>
        <end position="326"/>
    </location>
</feature>
<dbReference type="AlphaFoldDB" id="A0A110B0I4"/>
<dbReference type="Pfam" id="PF04471">
    <property type="entry name" value="Mrr_cat"/>
    <property type="match status" value="1"/>
</dbReference>
<dbReference type="EMBL" id="AP017313">
    <property type="protein sequence ID" value="BAU52488.1"/>
    <property type="molecule type" value="Genomic_DNA"/>
</dbReference>
<dbReference type="InterPro" id="IPR007560">
    <property type="entry name" value="Restrct_endonuc_IV_Mrr"/>
</dbReference>
<evidence type="ECO:0000313" key="3">
    <source>
        <dbReference type="EMBL" id="BAU52488.1"/>
    </source>
</evidence>
<dbReference type="Proteomes" id="UP000218263">
    <property type="component" value="Chromosome"/>
</dbReference>
<dbReference type="GO" id="GO:0003677">
    <property type="term" value="F:DNA binding"/>
    <property type="evidence" value="ECO:0007669"/>
    <property type="project" value="InterPro"/>
</dbReference>
<accession>A0A110B0I4</accession>
<protein>
    <submittedName>
        <fullName evidence="3">Uncharacterized protein</fullName>
    </submittedName>
</protein>